<dbReference type="InterPro" id="IPR004552">
    <property type="entry name" value="AGP_acyltrans"/>
</dbReference>
<comment type="catalytic activity">
    <reaction evidence="5">
        <text>a 1-acyl-sn-glycero-3-phosphate + an acyl-CoA = a 1,2-diacyl-sn-glycero-3-phosphate + CoA</text>
        <dbReference type="Rhea" id="RHEA:19709"/>
        <dbReference type="ChEBI" id="CHEBI:57287"/>
        <dbReference type="ChEBI" id="CHEBI:57970"/>
        <dbReference type="ChEBI" id="CHEBI:58342"/>
        <dbReference type="ChEBI" id="CHEBI:58608"/>
        <dbReference type="EC" id="2.3.1.51"/>
    </reaction>
</comment>
<dbReference type="GO" id="GO:0005783">
    <property type="term" value="C:endoplasmic reticulum"/>
    <property type="evidence" value="ECO:0007669"/>
    <property type="project" value="TreeGrafter"/>
</dbReference>
<dbReference type="InterPro" id="IPR002123">
    <property type="entry name" value="Plipid/glycerol_acylTrfase"/>
</dbReference>
<keyword evidence="5" id="KW-0443">Lipid metabolism</keyword>
<proteinExistence type="inferred from homology"/>
<dbReference type="SUPFAM" id="SSF69593">
    <property type="entry name" value="Glycerol-3-phosphate (1)-acyltransferase"/>
    <property type="match status" value="1"/>
</dbReference>
<comment type="pathway">
    <text evidence="1">Phospholipid metabolism; CDP-diacylglycerol biosynthesis; CDP-diacylglycerol from sn-glycerol 3-phosphate: step 2/3.</text>
</comment>
<comment type="caution">
    <text evidence="8">The sequence shown here is derived from an EMBL/GenBank/DDBJ whole genome shotgun (WGS) entry which is preliminary data.</text>
</comment>
<dbReference type="EMBL" id="JAKKPZ010000012">
    <property type="protein sequence ID" value="KAI1714862.1"/>
    <property type="molecule type" value="Genomic_DNA"/>
</dbReference>
<keyword evidence="5" id="KW-0594">Phospholipid biosynthesis</keyword>
<feature type="transmembrane region" description="Helical" evidence="6">
    <location>
        <begin position="20"/>
        <end position="38"/>
    </location>
</feature>
<keyword evidence="3 5" id="KW-0808">Transferase</keyword>
<keyword evidence="6" id="KW-1133">Transmembrane helix</keyword>
<accession>A0AAD4N3X0</accession>
<keyword evidence="6" id="KW-0472">Membrane</keyword>
<feature type="domain" description="Phospholipid/glycerol acyltransferase" evidence="7">
    <location>
        <begin position="115"/>
        <end position="230"/>
    </location>
</feature>
<evidence type="ECO:0000256" key="2">
    <source>
        <dbReference type="ARBA" id="ARBA00008655"/>
    </source>
</evidence>
<evidence type="ECO:0000256" key="3">
    <source>
        <dbReference type="ARBA" id="ARBA00022679"/>
    </source>
</evidence>
<comment type="domain">
    <text evidence="5">The HXXXXD motif is essential for acyltransferase activity and may constitute the binding site for the phosphate moiety of the glycerol-3-phosphate.</text>
</comment>
<reference evidence="8" key="1">
    <citation type="submission" date="2022-01" db="EMBL/GenBank/DDBJ databases">
        <title>Genome Sequence Resource for Two Populations of Ditylenchus destructor, the Migratory Endoparasitic Phytonematode.</title>
        <authorList>
            <person name="Zhang H."/>
            <person name="Lin R."/>
            <person name="Xie B."/>
        </authorList>
    </citation>
    <scope>NUCLEOTIDE SEQUENCE</scope>
    <source>
        <strain evidence="8">BazhouSP</strain>
    </source>
</reference>
<dbReference type="CDD" id="cd07989">
    <property type="entry name" value="LPLAT_AGPAT-like"/>
    <property type="match status" value="1"/>
</dbReference>
<evidence type="ECO:0000256" key="6">
    <source>
        <dbReference type="SAM" id="Phobius"/>
    </source>
</evidence>
<evidence type="ECO:0000259" key="7">
    <source>
        <dbReference type="SMART" id="SM00563"/>
    </source>
</evidence>
<dbReference type="PANTHER" id="PTHR10434:SF11">
    <property type="entry name" value="1-ACYL-SN-GLYCEROL-3-PHOSPHATE ACYLTRANSFERASE"/>
    <property type="match status" value="1"/>
</dbReference>
<evidence type="ECO:0000256" key="1">
    <source>
        <dbReference type="ARBA" id="ARBA00004728"/>
    </source>
</evidence>
<evidence type="ECO:0000313" key="8">
    <source>
        <dbReference type="EMBL" id="KAI1714862.1"/>
    </source>
</evidence>
<protein>
    <recommendedName>
        <fullName evidence="5">1-acyl-sn-glycerol-3-phosphate acyltransferase</fullName>
        <ecNumber evidence="5">2.3.1.51</ecNumber>
    </recommendedName>
</protein>
<evidence type="ECO:0000256" key="5">
    <source>
        <dbReference type="RuleBase" id="RU361267"/>
    </source>
</evidence>
<dbReference type="AlphaFoldDB" id="A0AAD4N3X0"/>
<evidence type="ECO:0000256" key="4">
    <source>
        <dbReference type="ARBA" id="ARBA00023315"/>
    </source>
</evidence>
<dbReference type="GO" id="GO:0006654">
    <property type="term" value="P:phosphatidic acid biosynthetic process"/>
    <property type="evidence" value="ECO:0007669"/>
    <property type="project" value="TreeGrafter"/>
</dbReference>
<dbReference type="GO" id="GO:0016020">
    <property type="term" value="C:membrane"/>
    <property type="evidence" value="ECO:0007669"/>
    <property type="project" value="InterPro"/>
</dbReference>
<sequence length="307" mass="34691">MGTSGHNHHEVEHGCTCACIVPVLILVAISLMMALLYRRSQMCRYYIRMAFYYLCVFMAGFVSIFGAMFTYFVTAGATPAFASLRAIGSLWLDVDVEVRGDEKISAASGPEQTPLLLISNHQSSLDLYMISHFWPAKCAAMMKSSLKYVPFFNLSAFLCNSIFVNRYNKENARKAVIESVNILQKRKLKIYLFPEGTRHHDHGMLPFKKGAFNIAIQAQIDIVPIVISGYKHFYSKNDKYFHSNGKVIVQVMDPVSTKGLTTDDVTDLCERVRNQMLTVYETVTAEAEKKYQAAMDHNEKSSDKKTN</sequence>
<feature type="transmembrane region" description="Helical" evidence="6">
    <location>
        <begin position="50"/>
        <end position="73"/>
    </location>
</feature>
<gene>
    <name evidence="8" type="ORF">DdX_08131</name>
</gene>
<dbReference type="NCBIfam" id="TIGR00530">
    <property type="entry name" value="AGP_acyltrn"/>
    <property type="match status" value="1"/>
</dbReference>
<keyword evidence="5" id="KW-0444">Lipid biosynthesis</keyword>
<keyword evidence="6" id="KW-0812">Transmembrane</keyword>
<dbReference type="Proteomes" id="UP001201812">
    <property type="component" value="Unassembled WGS sequence"/>
</dbReference>
<evidence type="ECO:0000313" key="9">
    <source>
        <dbReference type="Proteomes" id="UP001201812"/>
    </source>
</evidence>
<organism evidence="8 9">
    <name type="scientific">Ditylenchus destructor</name>
    <dbReference type="NCBI Taxonomy" id="166010"/>
    <lineage>
        <taxon>Eukaryota</taxon>
        <taxon>Metazoa</taxon>
        <taxon>Ecdysozoa</taxon>
        <taxon>Nematoda</taxon>
        <taxon>Chromadorea</taxon>
        <taxon>Rhabditida</taxon>
        <taxon>Tylenchina</taxon>
        <taxon>Tylenchomorpha</taxon>
        <taxon>Sphaerularioidea</taxon>
        <taxon>Anguinidae</taxon>
        <taxon>Anguininae</taxon>
        <taxon>Ditylenchus</taxon>
    </lineage>
</organism>
<dbReference type="GO" id="GO:0003841">
    <property type="term" value="F:1-acylglycerol-3-phosphate O-acyltransferase activity"/>
    <property type="evidence" value="ECO:0007669"/>
    <property type="project" value="UniProtKB-UniRule"/>
</dbReference>
<keyword evidence="9" id="KW-1185">Reference proteome</keyword>
<dbReference type="EC" id="2.3.1.51" evidence="5"/>
<comment type="similarity">
    <text evidence="2 5">Belongs to the 1-acyl-sn-glycerol-3-phosphate acyltransferase family.</text>
</comment>
<keyword evidence="5" id="KW-1208">Phospholipid metabolism</keyword>
<dbReference type="Pfam" id="PF01553">
    <property type="entry name" value="Acyltransferase"/>
    <property type="match status" value="1"/>
</dbReference>
<keyword evidence="4 5" id="KW-0012">Acyltransferase</keyword>
<dbReference type="SMART" id="SM00563">
    <property type="entry name" value="PlsC"/>
    <property type="match status" value="1"/>
</dbReference>
<dbReference type="PANTHER" id="PTHR10434">
    <property type="entry name" value="1-ACYL-SN-GLYCEROL-3-PHOSPHATE ACYLTRANSFERASE"/>
    <property type="match status" value="1"/>
</dbReference>
<name>A0AAD4N3X0_9BILA</name>